<dbReference type="InterPro" id="IPR013466">
    <property type="entry name" value="Thymidine/AMP_Pase"/>
</dbReference>
<dbReference type="AlphaFoldDB" id="A0A0M7B200"/>
<gene>
    <name evidence="6" type="primary">pdp</name>
    <name evidence="6" type="ORF">LA5096_06096</name>
</gene>
<dbReference type="Gene3D" id="2.40.40.20">
    <property type="match status" value="1"/>
</dbReference>
<dbReference type="InterPro" id="IPR028579">
    <property type="entry name" value="Thym_Pase_Put"/>
</dbReference>
<dbReference type="InterPro" id="IPR017872">
    <property type="entry name" value="Pyrmidine_PPase_CS"/>
</dbReference>
<keyword evidence="1 4" id="KW-0328">Glycosyltransferase</keyword>
<dbReference type="Gene3D" id="3.40.1030.10">
    <property type="entry name" value="Nucleoside phosphorylase/phosphoribosyltransferase catalytic domain"/>
    <property type="match status" value="1"/>
</dbReference>
<dbReference type="Gene3D" id="1.20.970.50">
    <property type="match status" value="1"/>
</dbReference>
<dbReference type="NCBIfam" id="NF003338">
    <property type="entry name" value="PRK04350.1"/>
    <property type="match status" value="1"/>
</dbReference>
<evidence type="ECO:0000256" key="1">
    <source>
        <dbReference type="ARBA" id="ARBA00022676"/>
    </source>
</evidence>
<protein>
    <recommendedName>
        <fullName evidence="4">Putative thymidine phosphorylase</fullName>
        <ecNumber evidence="4">2.4.2.4</ecNumber>
    </recommendedName>
    <alternativeName>
        <fullName evidence="4">TdRPase</fullName>
    </alternativeName>
</protein>
<dbReference type="EMBL" id="CXWC01000018">
    <property type="protein sequence ID" value="CTQ79257.1"/>
    <property type="molecule type" value="Genomic_DNA"/>
</dbReference>
<organism evidence="6 7">
    <name type="scientific">Roseibium album</name>
    <dbReference type="NCBI Taxonomy" id="311410"/>
    <lineage>
        <taxon>Bacteria</taxon>
        <taxon>Pseudomonadati</taxon>
        <taxon>Pseudomonadota</taxon>
        <taxon>Alphaproteobacteria</taxon>
        <taxon>Hyphomicrobiales</taxon>
        <taxon>Stappiaceae</taxon>
        <taxon>Roseibium</taxon>
    </lineage>
</organism>
<dbReference type="GO" id="GO:0005829">
    <property type="term" value="C:cytosol"/>
    <property type="evidence" value="ECO:0007669"/>
    <property type="project" value="TreeGrafter"/>
</dbReference>
<dbReference type="SMART" id="SM00941">
    <property type="entry name" value="PYNP_C"/>
    <property type="match status" value="1"/>
</dbReference>
<dbReference type="InterPro" id="IPR035902">
    <property type="entry name" value="Nuc_phospho_transferase"/>
</dbReference>
<evidence type="ECO:0000313" key="6">
    <source>
        <dbReference type="EMBL" id="CTQ79257.1"/>
    </source>
</evidence>
<keyword evidence="7" id="KW-1185">Reference proteome</keyword>
<dbReference type="GeneID" id="97673324"/>
<comment type="catalytic activity">
    <reaction evidence="3 4">
        <text>thymidine + phosphate = 2-deoxy-alpha-D-ribose 1-phosphate + thymine</text>
        <dbReference type="Rhea" id="RHEA:16037"/>
        <dbReference type="ChEBI" id="CHEBI:17748"/>
        <dbReference type="ChEBI" id="CHEBI:17821"/>
        <dbReference type="ChEBI" id="CHEBI:43474"/>
        <dbReference type="ChEBI" id="CHEBI:57259"/>
        <dbReference type="EC" id="2.4.2.4"/>
    </reaction>
</comment>
<dbReference type="SUPFAM" id="SSF52418">
    <property type="entry name" value="Nucleoside phosphorylase/phosphoribosyltransferase catalytic domain"/>
    <property type="match status" value="1"/>
</dbReference>
<dbReference type="EC" id="2.4.2.4" evidence="4"/>
<dbReference type="PANTHER" id="PTHR10515">
    <property type="entry name" value="THYMIDINE PHOSPHORYLASE"/>
    <property type="match status" value="1"/>
</dbReference>
<dbReference type="GO" id="GO:0004645">
    <property type="term" value="F:1,4-alpha-oligoglucan phosphorylase activity"/>
    <property type="evidence" value="ECO:0007669"/>
    <property type="project" value="InterPro"/>
</dbReference>
<dbReference type="Pfam" id="PF02885">
    <property type="entry name" value="Glycos_trans_3N"/>
    <property type="match status" value="1"/>
</dbReference>
<dbReference type="Proteomes" id="UP000049983">
    <property type="component" value="Unassembled WGS sequence"/>
</dbReference>
<dbReference type="InterPro" id="IPR013102">
    <property type="entry name" value="PYNP_C"/>
</dbReference>
<evidence type="ECO:0000256" key="3">
    <source>
        <dbReference type="ARBA" id="ARBA00048550"/>
    </source>
</evidence>
<dbReference type="SUPFAM" id="SSF54680">
    <property type="entry name" value="Pyrimidine nucleoside phosphorylase C-terminal domain"/>
    <property type="match status" value="1"/>
</dbReference>
<evidence type="ECO:0000313" key="7">
    <source>
        <dbReference type="Proteomes" id="UP000049983"/>
    </source>
</evidence>
<dbReference type="RefSeq" id="WP_055391642.1">
    <property type="nucleotide sequence ID" value="NZ_CXWA01000016.1"/>
</dbReference>
<dbReference type="STRING" id="311410.LA5095_06017"/>
<dbReference type="InterPro" id="IPR036566">
    <property type="entry name" value="PYNP-like_C_sf"/>
</dbReference>
<dbReference type="PROSITE" id="PS00647">
    <property type="entry name" value="THYMID_PHOSPHORYLASE"/>
    <property type="match status" value="1"/>
</dbReference>
<dbReference type="GO" id="GO:0006213">
    <property type="term" value="P:pyrimidine nucleoside metabolic process"/>
    <property type="evidence" value="ECO:0007669"/>
    <property type="project" value="InterPro"/>
</dbReference>
<feature type="domain" description="Pyrimidine nucleoside phosphorylase C-terminal" evidence="5">
    <location>
        <begin position="441"/>
        <end position="508"/>
    </location>
</feature>
<name>A0A0M7B200_9HYPH</name>
<dbReference type="Gene3D" id="3.90.1170.30">
    <property type="entry name" value="Pyrimidine nucleoside phosphorylase-like, C-terminal domain"/>
    <property type="match status" value="1"/>
</dbReference>
<accession>A0A0M7B200</accession>
<dbReference type="Pfam" id="PF07831">
    <property type="entry name" value="PYNP_C"/>
    <property type="match status" value="1"/>
</dbReference>
<evidence type="ECO:0000256" key="4">
    <source>
        <dbReference type="HAMAP-Rule" id="MF_00703"/>
    </source>
</evidence>
<dbReference type="OrthoDB" id="341217at2"/>
<dbReference type="InterPro" id="IPR000053">
    <property type="entry name" value="Thymidine/pyrmidine_PPase"/>
</dbReference>
<dbReference type="InterPro" id="IPR017459">
    <property type="entry name" value="Glycosyl_Trfase_fam3_N_dom"/>
</dbReference>
<evidence type="ECO:0000259" key="5">
    <source>
        <dbReference type="SMART" id="SM00941"/>
    </source>
</evidence>
<dbReference type="HAMAP" id="MF_00703">
    <property type="entry name" value="Thymid_phosp_2"/>
    <property type="match status" value="1"/>
</dbReference>
<dbReference type="NCBIfam" id="TIGR02645">
    <property type="entry name" value="ARCH_P_rylase"/>
    <property type="match status" value="1"/>
</dbReference>
<dbReference type="Pfam" id="PF00591">
    <property type="entry name" value="Glycos_transf_3"/>
    <property type="match status" value="1"/>
</dbReference>
<comment type="similarity">
    <text evidence="4">Belongs to the thymidine/pyrimidine-nucleoside phosphorylase family. Type 2 subfamily.</text>
</comment>
<keyword evidence="2 4" id="KW-0808">Transferase</keyword>
<dbReference type="PANTHER" id="PTHR10515:SF0">
    <property type="entry name" value="THYMIDINE PHOSPHORYLASE"/>
    <property type="match status" value="1"/>
</dbReference>
<reference evidence="7" key="1">
    <citation type="submission" date="2015-07" db="EMBL/GenBank/DDBJ databases">
        <authorList>
            <person name="Rodrigo-Torres Lidia"/>
            <person name="Arahal R.David."/>
        </authorList>
    </citation>
    <scope>NUCLEOTIDE SEQUENCE [LARGE SCALE GENOMIC DNA]</scope>
    <source>
        <strain evidence="7">CECT 5096</strain>
    </source>
</reference>
<dbReference type="InterPro" id="IPR036320">
    <property type="entry name" value="Glycosyl_Trfase_fam3_N_dom_sf"/>
</dbReference>
<proteinExistence type="inferred from homology"/>
<evidence type="ECO:0000256" key="2">
    <source>
        <dbReference type="ARBA" id="ARBA00022679"/>
    </source>
</evidence>
<dbReference type="GO" id="GO:0009032">
    <property type="term" value="F:thymidine phosphorylase activity"/>
    <property type="evidence" value="ECO:0007669"/>
    <property type="project" value="UniProtKB-UniRule"/>
</dbReference>
<dbReference type="InterPro" id="IPR000312">
    <property type="entry name" value="Glycosyl_Trfase_fam3"/>
</dbReference>
<dbReference type="GO" id="GO:0006206">
    <property type="term" value="P:pyrimidine nucleobase metabolic process"/>
    <property type="evidence" value="ECO:0007669"/>
    <property type="project" value="InterPro"/>
</dbReference>
<dbReference type="SUPFAM" id="SSF47648">
    <property type="entry name" value="Nucleoside phosphorylase/phosphoribosyltransferase N-terminal domain"/>
    <property type="match status" value="1"/>
</dbReference>
<sequence length="513" mass="54765">MITETKTSTGETKQGVNILHARRLGIDTQYEAIVFMRSDCPICHSEGFSAQTRIRVSYKDQSVIATLFQTAPDMLEHGEIGLSESAWHRLGILKGETVSICHPRPLDSLSNLRSKIYGRPLEANAVRSIFEDIVSGRYSDIHLASFITACSARPLDHSEMVAFTGAMIDAGDRLQWDTYPVVDKHCVGGLPGNRTSPIVVAIVTACGLTMPKTSSRAITSPAGTADTMETLAPVDLDIAAMRRVVEKEGGCIVWGGAVRLSPADDTLIRIERALDLDSEGQLVASVLSKKIAAGSTHVILDLPVGPTAKVRSQNAAHALSRDLVAVALAFDVEARTVISDGRQPIGRGIGPALEARDVLSVLQGATDAPPDLRDKSIALAGHLLELGGTIEMGSGVKLAERALADGSAWNKFQGICEAQGGMRRPPEALHRHPVFAKESGKVTAIDNRRLAKVAKLAGAPGAKAAGLEVHTRIGTAVCVGEPLYTIHAEAPGELDYSLEYVQENNDIFELTEL</sequence>